<dbReference type="EMBL" id="PCSU01000062">
    <property type="protein sequence ID" value="PIP56324.1"/>
    <property type="molecule type" value="Genomic_DNA"/>
</dbReference>
<organism evidence="3 4">
    <name type="scientific">candidate division WWE3 bacterium CG22_combo_CG10-13_8_21_14_all_39_12</name>
    <dbReference type="NCBI Taxonomy" id="1975094"/>
    <lineage>
        <taxon>Bacteria</taxon>
        <taxon>Katanobacteria</taxon>
    </lineage>
</organism>
<keyword evidence="1" id="KW-0812">Transmembrane</keyword>
<dbReference type="PROSITE" id="PS51841">
    <property type="entry name" value="LTD"/>
    <property type="match status" value="1"/>
</dbReference>
<proteinExistence type="predicted"/>
<dbReference type="Gene3D" id="2.60.40.1260">
    <property type="entry name" value="Lamin Tail domain"/>
    <property type="match status" value="1"/>
</dbReference>
<keyword evidence="1" id="KW-0472">Membrane</keyword>
<gene>
    <name evidence="3" type="ORF">COX05_03590</name>
</gene>
<evidence type="ECO:0000256" key="1">
    <source>
        <dbReference type="SAM" id="Phobius"/>
    </source>
</evidence>
<dbReference type="SUPFAM" id="SSF101756">
    <property type="entry name" value="Hypothetical protein YgiW"/>
    <property type="match status" value="1"/>
</dbReference>
<dbReference type="Proteomes" id="UP000228495">
    <property type="component" value="Unassembled WGS sequence"/>
</dbReference>
<dbReference type="Pfam" id="PF00932">
    <property type="entry name" value="LTD"/>
    <property type="match status" value="1"/>
</dbReference>
<dbReference type="InterPro" id="IPR036700">
    <property type="entry name" value="BOBF_sf"/>
</dbReference>
<evidence type="ECO:0000313" key="4">
    <source>
        <dbReference type="Proteomes" id="UP000228495"/>
    </source>
</evidence>
<reference evidence="3 4" key="1">
    <citation type="submission" date="2017-09" db="EMBL/GenBank/DDBJ databases">
        <title>Depth-based differentiation of microbial function through sediment-hosted aquifers and enrichment of novel symbionts in the deep terrestrial subsurface.</title>
        <authorList>
            <person name="Probst A.J."/>
            <person name="Ladd B."/>
            <person name="Jarett J.K."/>
            <person name="Geller-Mcgrath D.E."/>
            <person name="Sieber C.M."/>
            <person name="Emerson J.B."/>
            <person name="Anantharaman K."/>
            <person name="Thomas B.C."/>
            <person name="Malmstrom R."/>
            <person name="Stieglmeier M."/>
            <person name="Klingl A."/>
            <person name="Woyke T."/>
            <person name="Ryan C.M."/>
            <person name="Banfield J.F."/>
        </authorList>
    </citation>
    <scope>NUCLEOTIDE SEQUENCE [LARGE SCALE GENOMIC DNA]</scope>
    <source>
        <strain evidence="3">CG22_combo_CG10-13_8_21_14_all_39_12</strain>
    </source>
</reference>
<feature type="transmembrane region" description="Helical" evidence="1">
    <location>
        <begin position="584"/>
        <end position="603"/>
    </location>
</feature>
<feature type="domain" description="LTD" evidence="2">
    <location>
        <begin position="12"/>
        <end position="202"/>
    </location>
</feature>
<evidence type="ECO:0000313" key="3">
    <source>
        <dbReference type="EMBL" id="PIP56324.1"/>
    </source>
</evidence>
<accession>A0A2H0BFC2</accession>
<dbReference type="AlphaFoldDB" id="A0A2H0BFC2"/>
<dbReference type="SUPFAM" id="SSF74853">
    <property type="entry name" value="Lamin A/C globular tail domain"/>
    <property type="match status" value="1"/>
</dbReference>
<protein>
    <recommendedName>
        <fullName evidence="2">LTD domain-containing protein</fullName>
    </recommendedName>
</protein>
<sequence length="613" mass="66444">MVLLLIVTMPRSVTAVESTIAINEVMFDPQGADTGFEWIELYNPTCESFDLSGYTITASSADYYTFGKVILGSHEFITIHWRAEGIDTDHDVFTGVDIVDSNMGNTSGYVALFEGSVRSFNTIRDYVSYGLTGQAWSLDAIEAGLWVKDETVSIGDAGTSIGLTVDGKRGDSSQDWSVQNIASPGDKNGEEVGSCITVSPTPTLSPIPTIIDPTPVVIISPTPSVTPTPEPIQTATLTIQNDVVVDHKVPYVLEINNAKPNYQYIVKIEAKDNTESWYFSVTLGNDNQYYAWNSPWSNFPVITTDGTGNGVMEGAFKVKGGSPEGTYFVRAKIKESNGLSIFYSSQETVSVIEPTPDVAKPTPSLTPSNEGELVDTTDGKYSAETVSSISDVKNVAFGTLVSFHGVVTASLHSLGKGVFYVSDDTGGIQIVLSKDNEMQIDYGDEITIVGEYGQKYGESVVRVSDKNFVIIISHGVHKDPVVFNGARGISEFEGQLVSMYGVVSETSGDTFYVDVEGQDVRVYVKESTGIDKPSMRVGYYVKVTGIVSLYKDSYRVLPRFADDILVSKEPFEKVLGVMVLPKTGAYSILGTWFMVLALGLVSLEISTILKESS</sequence>
<dbReference type="Gene3D" id="2.40.50.200">
    <property type="entry name" value="Bacterial OB-fold"/>
    <property type="match status" value="1"/>
</dbReference>
<comment type="caution">
    <text evidence="3">The sequence shown here is derived from an EMBL/GenBank/DDBJ whole genome shotgun (WGS) entry which is preliminary data.</text>
</comment>
<dbReference type="InterPro" id="IPR036415">
    <property type="entry name" value="Lamin_tail_dom_sf"/>
</dbReference>
<dbReference type="InterPro" id="IPR001322">
    <property type="entry name" value="Lamin_tail_dom"/>
</dbReference>
<keyword evidence="1" id="KW-1133">Transmembrane helix</keyword>
<name>A0A2H0BFC2_UNCKA</name>
<evidence type="ECO:0000259" key="2">
    <source>
        <dbReference type="PROSITE" id="PS51841"/>
    </source>
</evidence>